<comment type="caution">
    <text evidence="2">The sequence shown here is derived from an EMBL/GenBank/DDBJ whole genome shotgun (WGS) entry which is preliminary data.</text>
</comment>
<accession>A0ABR2LKG4</accession>
<evidence type="ECO:0000313" key="3">
    <source>
        <dbReference type="Proteomes" id="UP001412067"/>
    </source>
</evidence>
<keyword evidence="3" id="KW-1185">Reference proteome</keyword>
<evidence type="ECO:0000256" key="1">
    <source>
        <dbReference type="SAM" id="MobiDB-lite"/>
    </source>
</evidence>
<dbReference type="PANTHER" id="PTHR37771:SF2">
    <property type="entry name" value="OS02G0593400 PROTEIN"/>
    <property type="match status" value="1"/>
</dbReference>
<protein>
    <submittedName>
        <fullName evidence="2">Uncharacterized protein</fullName>
    </submittedName>
</protein>
<gene>
    <name evidence="2" type="ORF">KSP40_PGU000660</name>
</gene>
<evidence type="ECO:0000313" key="2">
    <source>
        <dbReference type="EMBL" id="KAK8943572.1"/>
    </source>
</evidence>
<name>A0ABR2LKG4_9ASPA</name>
<sequence>MLQFPAFMSQFPSPPLIPSSTLLPLLASSHNDELLLAMEESELEDRIVFSLFDQWIAASMEFGVALGHALGQFLFRRCGGIGGANFRSQRSFGTAPESSFSPELSNVTHSCSGDGCRSSAPVTSGGGAHVSEQTFHGCRSSAPVTSGDGCRSRPPGFRRSFAAPLPDSPLLLINGQLLRRSQNTTQVFLLLAIA</sequence>
<dbReference type="PANTHER" id="PTHR37771">
    <property type="entry name" value="OS02G0593400 PROTEIN"/>
    <property type="match status" value="1"/>
</dbReference>
<dbReference type="Proteomes" id="UP001412067">
    <property type="component" value="Unassembled WGS sequence"/>
</dbReference>
<organism evidence="2 3">
    <name type="scientific">Platanthera guangdongensis</name>
    <dbReference type="NCBI Taxonomy" id="2320717"/>
    <lineage>
        <taxon>Eukaryota</taxon>
        <taxon>Viridiplantae</taxon>
        <taxon>Streptophyta</taxon>
        <taxon>Embryophyta</taxon>
        <taxon>Tracheophyta</taxon>
        <taxon>Spermatophyta</taxon>
        <taxon>Magnoliopsida</taxon>
        <taxon>Liliopsida</taxon>
        <taxon>Asparagales</taxon>
        <taxon>Orchidaceae</taxon>
        <taxon>Orchidoideae</taxon>
        <taxon>Orchideae</taxon>
        <taxon>Orchidinae</taxon>
        <taxon>Platanthera</taxon>
    </lineage>
</organism>
<dbReference type="EMBL" id="JBBWWR010000018">
    <property type="protein sequence ID" value="KAK8943572.1"/>
    <property type="molecule type" value="Genomic_DNA"/>
</dbReference>
<reference evidence="2 3" key="1">
    <citation type="journal article" date="2022" name="Nat. Plants">
        <title>Genomes of leafy and leafless Platanthera orchids illuminate the evolution of mycoheterotrophy.</title>
        <authorList>
            <person name="Li M.H."/>
            <person name="Liu K.W."/>
            <person name="Li Z."/>
            <person name="Lu H.C."/>
            <person name="Ye Q.L."/>
            <person name="Zhang D."/>
            <person name="Wang J.Y."/>
            <person name="Li Y.F."/>
            <person name="Zhong Z.M."/>
            <person name="Liu X."/>
            <person name="Yu X."/>
            <person name="Liu D.K."/>
            <person name="Tu X.D."/>
            <person name="Liu B."/>
            <person name="Hao Y."/>
            <person name="Liao X.Y."/>
            <person name="Jiang Y.T."/>
            <person name="Sun W.H."/>
            <person name="Chen J."/>
            <person name="Chen Y.Q."/>
            <person name="Ai Y."/>
            <person name="Zhai J.W."/>
            <person name="Wu S.S."/>
            <person name="Zhou Z."/>
            <person name="Hsiao Y.Y."/>
            <person name="Wu W.L."/>
            <person name="Chen Y.Y."/>
            <person name="Lin Y.F."/>
            <person name="Hsu J.L."/>
            <person name="Li C.Y."/>
            <person name="Wang Z.W."/>
            <person name="Zhao X."/>
            <person name="Zhong W.Y."/>
            <person name="Ma X.K."/>
            <person name="Ma L."/>
            <person name="Huang J."/>
            <person name="Chen G.Z."/>
            <person name="Huang M.Z."/>
            <person name="Huang L."/>
            <person name="Peng D.H."/>
            <person name="Luo Y.B."/>
            <person name="Zou S.Q."/>
            <person name="Chen S.P."/>
            <person name="Lan S."/>
            <person name="Tsai W.C."/>
            <person name="Van de Peer Y."/>
            <person name="Liu Z.J."/>
        </authorList>
    </citation>
    <scope>NUCLEOTIDE SEQUENCE [LARGE SCALE GENOMIC DNA]</scope>
    <source>
        <strain evidence="2">Lor288</strain>
    </source>
</reference>
<proteinExistence type="predicted"/>
<feature type="region of interest" description="Disordered" evidence="1">
    <location>
        <begin position="138"/>
        <end position="160"/>
    </location>
</feature>